<feature type="region of interest" description="Disordered" evidence="1">
    <location>
        <begin position="65"/>
        <end position="106"/>
    </location>
</feature>
<evidence type="ECO:0000256" key="1">
    <source>
        <dbReference type="SAM" id="MobiDB-lite"/>
    </source>
</evidence>
<gene>
    <name evidence="2" type="ORF">TSOC_010211</name>
</gene>
<comment type="caution">
    <text evidence="2">The sequence shown here is derived from an EMBL/GenBank/DDBJ whole genome shotgun (WGS) entry which is preliminary data.</text>
</comment>
<dbReference type="OrthoDB" id="530864at2759"/>
<organism evidence="2 3">
    <name type="scientific">Tetrabaena socialis</name>
    <dbReference type="NCBI Taxonomy" id="47790"/>
    <lineage>
        <taxon>Eukaryota</taxon>
        <taxon>Viridiplantae</taxon>
        <taxon>Chlorophyta</taxon>
        <taxon>core chlorophytes</taxon>
        <taxon>Chlorophyceae</taxon>
        <taxon>CS clade</taxon>
        <taxon>Chlamydomonadales</taxon>
        <taxon>Tetrabaenaceae</taxon>
        <taxon>Tetrabaena</taxon>
    </lineage>
</organism>
<evidence type="ECO:0000313" key="3">
    <source>
        <dbReference type="Proteomes" id="UP000236333"/>
    </source>
</evidence>
<sequence length="106" mass="11395">MGGKSGGGRGIRYLLPLLDKKVASAKWNARQTLINLAMSAELLPKLQLYKVPDYVHQANVPISHFERPLQPAPPPPLAHQDSLGRKKDGSLSGAAKSKPPALKPKA</sequence>
<evidence type="ECO:0000313" key="2">
    <source>
        <dbReference type="EMBL" id="PNH03696.1"/>
    </source>
</evidence>
<keyword evidence="3" id="KW-1185">Reference proteome</keyword>
<accession>A0A2J7ZTU2</accession>
<proteinExistence type="predicted"/>
<dbReference type="Proteomes" id="UP000236333">
    <property type="component" value="Unassembled WGS sequence"/>
</dbReference>
<name>A0A2J7ZTU2_9CHLO</name>
<reference evidence="2 3" key="1">
    <citation type="journal article" date="2017" name="Mol. Biol. Evol.">
        <title>The 4-celled Tetrabaena socialis nuclear genome reveals the essential components for genetic control of cell number at the origin of multicellularity in the volvocine lineage.</title>
        <authorList>
            <person name="Featherston J."/>
            <person name="Arakaki Y."/>
            <person name="Hanschen E.R."/>
            <person name="Ferris P.J."/>
            <person name="Michod R.E."/>
            <person name="Olson B.J.S.C."/>
            <person name="Nozaki H."/>
            <person name="Durand P.M."/>
        </authorList>
    </citation>
    <scope>NUCLEOTIDE SEQUENCE [LARGE SCALE GENOMIC DNA]</scope>
    <source>
        <strain evidence="2 3">NIES-571</strain>
    </source>
</reference>
<dbReference type="AlphaFoldDB" id="A0A2J7ZTU2"/>
<dbReference type="EMBL" id="PGGS01000474">
    <property type="protein sequence ID" value="PNH03696.1"/>
    <property type="molecule type" value="Genomic_DNA"/>
</dbReference>
<protein>
    <submittedName>
        <fullName evidence="2">Uncharacterized protein</fullName>
    </submittedName>
</protein>